<dbReference type="InterPro" id="IPR057491">
    <property type="entry name" value="DiatomPyrShell"/>
</dbReference>
<reference evidence="2" key="1">
    <citation type="submission" date="2021-01" db="EMBL/GenBank/DDBJ databases">
        <authorList>
            <person name="Corre E."/>
            <person name="Pelletier E."/>
            <person name="Niang G."/>
            <person name="Scheremetjew M."/>
            <person name="Finn R."/>
            <person name="Kale V."/>
            <person name="Holt S."/>
            <person name="Cochrane G."/>
            <person name="Meng A."/>
            <person name="Brown T."/>
            <person name="Cohen L."/>
        </authorList>
    </citation>
    <scope>NUCLEOTIDE SEQUENCE</scope>
    <source>
        <strain evidence="2">CCMP1381</strain>
    </source>
</reference>
<feature type="chain" id="PRO_5031296643" evidence="1">
    <location>
        <begin position="18"/>
        <end position="304"/>
    </location>
</feature>
<dbReference type="Pfam" id="PF25192">
    <property type="entry name" value="DiatomPyrShell"/>
    <property type="match status" value="1"/>
</dbReference>
<name>A0A7S2CBZ2_9STRA</name>
<accession>A0A7S2CBZ2</accession>
<organism evidence="2">
    <name type="scientific">Octactis speculum</name>
    <dbReference type="NCBI Taxonomy" id="3111310"/>
    <lineage>
        <taxon>Eukaryota</taxon>
        <taxon>Sar</taxon>
        <taxon>Stramenopiles</taxon>
        <taxon>Ochrophyta</taxon>
        <taxon>Dictyochophyceae</taxon>
        <taxon>Dictyochales</taxon>
        <taxon>Dictyochaceae</taxon>
        <taxon>Octactis</taxon>
    </lineage>
</organism>
<dbReference type="AlphaFoldDB" id="A0A7S2CBZ2"/>
<proteinExistence type="predicted"/>
<dbReference type="EMBL" id="HBGS01027031">
    <property type="protein sequence ID" value="CAD9421579.1"/>
    <property type="molecule type" value="Transcribed_RNA"/>
</dbReference>
<sequence>MQSSALMMLAFATGTTGFSVAPIMPHTRSTALFAQAPAGWEEVKPQMEKVSSSKTELWTPDQKADIRIEGGQSLKTFQMPAHAERVQYVITSPSGRPVKARAELWIGPIRCVHELIYDCMDGLHFPLRATMQFKKLSPVLKIGSADDSYEFPLECGVFVPSPDDSKKIGEMTKDMFYTAPMKDRVQGGSTIDKKGGAIRSFYIDPSWEKTQIMVWSKDVGKKSFKTNIEILQGPNNAKQHLNLRCGGSTQPYHAVIDTPGSGWMIRCNSKKFLEDGLFEIAVAPYGETIDCNPLDDVIVGGFGR</sequence>
<evidence type="ECO:0000313" key="2">
    <source>
        <dbReference type="EMBL" id="CAD9421579.1"/>
    </source>
</evidence>
<protein>
    <submittedName>
        <fullName evidence="2">Uncharacterized protein</fullName>
    </submittedName>
</protein>
<feature type="signal peptide" evidence="1">
    <location>
        <begin position="1"/>
        <end position="17"/>
    </location>
</feature>
<gene>
    <name evidence="2" type="ORF">DSPE1174_LOCUS13709</name>
</gene>
<keyword evidence="1" id="KW-0732">Signal</keyword>
<evidence type="ECO:0000256" key="1">
    <source>
        <dbReference type="SAM" id="SignalP"/>
    </source>
</evidence>